<feature type="transmembrane region" description="Helical" evidence="8">
    <location>
        <begin position="363"/>
        <end position="384"/>
    </location>
</feature>
<feature type="domain" description="Cation/H+ exchanger transmembrane" evidence="9">
    <location>
        <begin position="16"/>
        <end position="390"/>
    </location>
</feature>
<feature type="transmembrane region" description="Helical" evidence="8">
    <location>
        <begin position="217"/>
        <end position="236"/>
    </location>
</feature>
<reference evidence="10 11" key="1">
    <citation type="submission" date="2013-04" db="EMBL/GenBank/DDBJ databases">
        <title>Oceanococcus atlanticus 22II-S10r2 Genome Sequencing.</title>
        <authorList>
            <person name="Lai Q."/>
            <person name="Li G."/>
            <person name="Shao Z."/>
        </authorList>
    </citation>
    <scope>NUCLEOTIDE SEQUENCE [LARGE SCALE GENOMIC DNA]</scope>
    <source>
        <strain evidence="10 11">22II-S10r2</strain>
    </source>
</reference>
<feature type="transmembrane region" description="Helical" evidence="8">
    <location>
        <begin position="299"/>
        <end position="324"/>
    </location>
</feature>
<name>A0A1Y1SGX3_9GAMM</name>
<evidence type="ECO:0000313" key="10">
    <source>
        <dbReference type="EMBL" id="ORE88551.1"/>
    </source>
</evidence>
<comment type="subcellular location">
    <subcellularLocation>
        <location evidence="1">Cell membrane</location>
        <topology evidence="1">Multi-pass membrane protein</topology>
    </subcellularLocation>
</comment>
<keyword evidence="7 8" id="KW-0472">Membrane</keyword>
<dbReference type="InterPro" id="IPR006153">
    <property type="entry name" value="Cation/H_exchanger_TM"/>
</dbReference>
<feature type="transmembrane region" description="Helical" evidence="8">
    <location>
        <begin position="32"/>
        <end position="51"/>
    </location>
</feature>
<evidence type="ECO:0000313" key="11">
    <source>
        <dbReference type="Proteomes" id="UP000192342"/>
    </source>
</evidence>
<proteinExistence type="predicted"/>
<feature type="transmembrane region" description="Helical" evidence="8">
    <location>
        <begin position="57"/>
        <end position="78"/>
    </location>
</feature>
<keyword evidence="3" id="KW-0050">Antiport</keyword>
<keyword evidence="11" id="KW-1185">Reference proteome</keyword>
<keyword evidence="4 8" id="KW-0812">Transmembrane</keyword>
<feature type="transmembrane region" description="Helical" evidence="8">
    <location>
        <begin position="6"/>
        <end position="25"/>
    </location>
</feature>
<dbReference type="NCBIfam" id="NF003714">
    <property type="entry name" value="PRK05326.1-1"/>
    <property type="match status" value="1"/>
</dbReference>
<dbReference type="GO" id="GO:1902600">
    <property type="term" value="P:proton transmembrane transport"/>
    <property type="evidence" value="ECO:0007669"/>
    <property type="project" value="InterPro"/>
</dbReference>
<feature type="transmembrane region" description="Helical" evidence="8">
    <location>
        <begin position="336"/>
        <end position="357"/>
    </location>
</feature>
<dbReference type="AlphaFoldDB" id="A0A1Y1SGX3"/>
<evidence type="ECO:0000256" key="1">
    <source>
        <dbReference type="ARBA" id="ARBA00004651"/>
    </source>
</evidence>
<keyword evidence="5 8" id="KW-1133">Transmembrane helix</keyword>
<gene>
    <name evidence="10" type="ORF">ATO7_01710</name>
</gene>
<evidence type="ECO:0000256" key="5">
    <source>
        <dbReference type="ARBA" id="ARBA00022989"/>
    </source>
</evidence>
<dbReference type="OrthoDB" id="9810759at2"/>
<evidence type="ECO:0000256" key="6">
    <source>
        <dbReference type="ARBA" id="ARBA00023065"/>
    </source>
</evidence>
<evidence type="ECO:0000256" key="4">
    <source>
        <dbReference type="ARBA" id="ARBA00022692"/>
    </source>
</evidence>
<feature type="transmembrane region" description="Helical" evidence="8">
    <location>
        <begin position="90"/>
        <end position="115"/>
    </location>
</feature>
<feature type="transmembrane region" description="Helical" evidence="8">
    <location>
        <begin position="121"/>
        <end position="139"/>
    </location>
</feature>
<dbReference type="RefSeq" id="WP_083559183.1">
    <property type="nucleotide sequence ID" value="NZ_AQQV01000001.1"/>
</dbReference>
<dbReference type="NCBIfam" id="NF003716">
    <property type="entry name" value="PRK05326.1-3"/>
    <property type="match status" value="1"/>
</dbReference>
<dbReference type="GO" id="GO:0015297">
    <property type="term" value="F:antiporter activity"/>
    <property type="evidence" value="ECO:0007669"/>
    <property type="project" value="UniProtKB-KW"/>
</dbReference>
<dbReference type="Pfam" id="PF00999">
    <property type="entry name" value="Na_H_Exchanger"/>
    <property type="match status" value="1"/>
</dbReference>
<evidence type="ECO:0000256" key="2">
    <source>
        <dbReference type="ARBA" id="ARBA00022448"/>
    </source>
</evidence>
<dbReference type="STRING" id="1317117.ATO7_01710"/>
<comment type="caution">
    <text evidence="10">The sequence shown here is derived from an EMBL/GenBank/DDBJ whole genome shotgun (WGS) entry which is preliminary data.</text>
</comment>
<accession>A0A1Y1SGX3</accession>
<dbReference type="Proteomes" id="UP000192342">
    <property type="component" value="Unassembled WGS sequence"/>
</dbReference>
<keyword evidence="6" id="KW-0406">Ion transport</keyword>
<evidence type="ECO:0000256" key="3">
    <source>
        <dbReference type="ARBA" id="ARBA00022449"/>
    </source>
</evidence>
<dbReference type="PANTHER" id="PTHR32507">
    <property type="entry name" value="NA(+)/H(+) ANTIPORTER 1"/>
    <property type="match status" value="1"/>
</dbReference>
<organism evidence="10 11">
    <name type="scientific">Oceanococcus atlanticus</name>
    <dbReference type="NCBI Taxonomy" id="1317117"/>
    <lineage>
        <taxon>Bacteria</taxon>
        <taxon>Pseudomonadati</taxon>
        <taxon>Pseudomonadota</taxon>
        <taxon>Gammaproteobacteria</taxon>
        <taxon>Chromatiales</taxon>
        <taxon>Oceanococcaceae</taxon>
        <taxon>Oceanococcus</taxon>
    </lineage>
</organism>
<dbReference type="NCBIfam" id="NF003715">
    <property type="entry name" value="PRK05326.1-2"/>
    <property type="match status" value="1"/>
</dbReference>
<evidence type="ECO:0000256" key="7">
    <source>
        <dbReference type="ARBA" id="ARBA00023136"/>
    </source>
</evidence>
<dbReference type="PANTHER" id="PTHR32507:SF7">
    <property type="entry name" value="K(+)_H(+) ANTIPORTER NHAP2"/>
    <property type="match status" value="1"/>
</dbReference>
<evidence type="ECO:0000259" key="9">
    <source>
        <dbReference type="Pfam" id="PF00999"/>
    </source>
</evidence>
<feature type="transmembrane region" description="Helical" evidence="8">
    <location>
        <begin position="272"/>
        <end position="293"/>
    </location>
</feature>
<dbReference type="EMBL" id="AQQV01000001">
    <property type="protein sequence ID" value="ORE88551.1"/>
    <property type="molecule type" value="Genomic_DNA"/>
</dbReference>
<keyword evidence="2" id="KW-0813">Transport</keyword>
<protein>
    <submittedName>
        <fullName evidence="10">Potassium/proton antiporter</fullName>
    </submittedName>
</protein>
<evidence type="ECO:0000256" key="8">
    <source>
        <dbReference type="SAM" id="Phobius"/>
    </source>
</evidence>
<dbReference type="GO" id="GO:0005886">
    <property type="term" value="C:plasma membrane"/>
    <property type="evidence" value="ECO:0007669"/>
    <property type="project" value="UniProtKB-SubCell"/>
</dbReference>
<dbReference type="Gene3D" id="6.10.140.1330">
    <property type="match status" value="1"/>
</dbReference>
<sequence>MDFSHTIILVTAGLVLISILSSVLSYRLGAPLLLVFLFVGLLAGEDGIGGIDFDHAGLAYLIGSLALAVILFDSGFATPISSFRLAAAPAITLATLGVIMTSGLVGVFAHILLPLSWPESLLLGAAIGSTDAAAVFFLLRTGGIRIRERVRAILEIESGSNDPAAIFLTLTCLQVATLVRSPEDLGGALLLDVLRQFGLGALIGLSGGWLTKRLINAFTIDTALYALVALSAALCIFEGTNLLGGSGFLAVYLAGLYAGNQPLKSKYSLRRFQAASTWLAQILMFLTLGLFATPSQFPAVLLPALILAVVLTLFARPLSVLICLAPFRLPWREQVFVSWVGLRGAVAILLALLPVMAELANAHIIFNTVFLIVLFSLLFQGWTIGPVAKKLKLIETESQGLIDRIELELPGRAQHDLVAYRLSKASPVLRGTRIPRWATPSLVVRGGESLRPHQAGELHAGDLVYLFCAERNLKLLDNIYAGKDVLNDRELRGDFSLMPGATINSVADRYGIAVPADLHNCTLEQAFQRRLRGRVELGDRLPLGPYELIVRDISRDGDIVEVGLLIDDPDAAWR</sequence>
<feature type="transmembrane region" description="Helical" evidence="8">
    <location>
        <begin position="242"/>
        <end position="260"/>
    </location>
</feature>